<reference evidence="2" key="1">
    <citation type="submission" date="2021-02" db="EMBL/GenBank/DDBJ databases">
        <authorList>
            <person name="Dougan E. K."/>
            <person name="Rhodes N."/>
            <person name="Thang M."/>
            <person name="Chan C."/>
        </authorList>
    </citation>
    <scope>NUCLEOTIDE SEQUENCE</scope>
</reference>
<name>A0A813LXU5_POLGL</name>
<gene>
    <name evidence="2" type="ORF">PGLA2088_LOCUS51035</name>
</gene>
<dbReference type="AlphaFoldDB" id="A0A813LXU5"/>
<keyword evidence="1" id="KW-0732">Signal</keyword>
<organism evidence="2 3">
    <name type="scientific">Polarella glacialis</name>
    <name type="common">Dinoflagellate</name>
    <dbReference type="NCBI Taxonomy" id="89957"/>
    <lineage>
        <taxon>Eukaryota</taxon>
        <taxon>Sar</taxon>
        <taxon>Alveolata</taxon>
        <taxon>Dinophyceae</taxon>
        <taxon>Suessiales</taxon>
        <taxon>Suessiaceae</taxon>
        <taxon>Polarella</taxon>
    </lineage>
</organism>
<dbReference type="EMBL" id="CAJNNW010037517">
    <property type="protein sequence ID" value="CAE8742584.1"/>
    <property type="molecule type" value="Genomic_DNA"/>
</dbReference>
<accession>A0A813LXU5</accession>
<dbReference type="Proteomes" id="UP000626109">
    <property type="component" value="Unassembled WGS sequence"/>
</dbReference>
<feature type="signal peptide" evidence="1">
    <location>
        <begin position="1"/>
        <end position="19"/>
    </location>
</feature>
<evidence type="ECO:0000313" key="2">
    <source>
        <dbReference type="EMBL" id="CAE8742584.1"/>
    </source>
</evidence>
<evidence type="ECO:0000256" key="1">
    <source>
        <dbReference type="SAM" id="SignalP"/>
    </source>
</evidence>
<feature type="chain" id="PRO_5032309211" evidence="1">
    <location>
        <begin position="20"/>
        <end position="186"/>
    </location>
</feature>
<proteinExistence type="predicted"/>
<sequence>MQRLLAPPALALLCRPALTEPSSAGKAPRRAKGTPPILRVQQASGVGVQTECIGGFLRGGTPPQPVSPMQEKSKTATPQLRNWRGISATLACGGVTVSQRRVSIPAEAAAEGIAVKSADAEGIAVMPADVKTGIRICVALLLLFILVSAMVSGNPTEIAEALVLFVIWWVARRALNGNQELQDKRA</sequence>
<evidence type="ECO:0000313" key="3">
    <source>
        <dbReference type="Proteomes" id="UP000626109"/>
    </source>
</evidence>
<comment type="caution">
    <text evidence="2">The sequence shown here is derived from an EMBL/GenBank/DDBJ whole genome shotgun (WGS) entry which is preliminary data.</text>
</comment>
<protein>
    <submittedName>
        <fullName evidence="2">Uncharacterized protein</fullName>
    </submittedName>
</protein>